<keyword evidence="7 11" id="KW-1133">Transmembrane helix</keyword>
<comment type="caution">
    <text evidence="13">The sequence shown here is derived from an EMBL/GenBank/DDBJ whole genome shotgun (WGS) entry which is preliminary data.</text>
</comment>
<accession>A0A316ETV9</accession>
<dbReference type="GO" id="GO:0015628">
    <property type="term" value="P:protein secretion by the type II secretion system"/>
    <property type="evidence" value="ECO:0007669"/>
    <property type="project" value="TreeGrafter"/>
</dbReference>
<dbReference type="InterPro" id="IPR018076">
    <property type="entry name" value="T2SS_GspF_dom"/>
</dbReference>
<dbReference type="PANTHER" id="PTHR30012">
    <property type="entry name" value="GENERAL SECRETION PATHWAY PROTEIN"/>
    <property type="match status" value="1"/>
</dbReference>
<feature type="compositionally biased region" description="Low complexity" evidence="10">
    <location>
        <begin position="1"/>
        <end position="25"/>
    </location>
</feature>
<evidence type="ECO:0000256" key="10">
    <source>
        <dbReference type="SAM" id="MobiDB-lite"/>
    </source>
</evidence>
<dbReference type="PROSITE" id="PS00874">
    <property type="entry name" value="T2SP_F"/>
    <property type="match status" value="1"/>
</dbReference>
<dbReference type="InterPro" id="IPR001992">
    <property type="entry name" value="T2SS_GspF/T4SS_PilC_CS"/>
</dbReference>
<evidence type="ECO:0000256" key="11">
    <source>
        <dbReference type="SAM" id="Phobius"/>
    </source>
</evidence>
<evidence type="ECO:0000256" key="5">
    <source>
        <dbReference type="ARBA" id="ARBA00022519"/>
    </source>
</evidence>
<evidence type="ECO:0000313" key="13">
    <source>
        <dbReference type="EMBL" id="PWK36197.1"/>
    </source>
</evidence>
<evidence type="ECO:0000256" key="7">
    <source>
        <dbReference type="ARBA" id="ARBA00022989"/>
    </source>
</evidence>
<dbReference type="EMBL" id="QGGT01000001">
    <property type="protein sequence ID" value="PWK36197.1"/>
    <property type="molecule type" value="Genomic_DNA"/>
</dbReference>
<dbReference type="PANTHER" id="PTHR30012:SF7">
    <property type="entry name" value="PROTEIN TRANSPORT PROTEIN HOFC HOMOLOG"/>
    <property type="match status" value="1"/>
</dbReference>
<keyword evidence="4" id="KW-1003">Cell membrane</keyword>
<evidence type="ECO:0000256" key="6">
    <source>
        <dbReference type="ARBA" id="ARBA00022692"/>
    </source>
</evidence>
<evidence type="ECO:0000256" key="3">
    <source>
        <dbReference type="ARBA" id="ARBA00022448"/>
    </source>
</evidence>
<dbReference type="FunFam" id="1.20.81.30:FF:000001">
    <property type="entry name" value="Type II secretion system protein F"/>
    <property type="match status" value="2"/>
</dbReference>
<proteinExistence type="inferred from homology"/>
<feature type="region of interest" description="Disordered" evidence="10">
    <location>
        <begin position="1"/>
        <end position="32"/>
    </location>
</feature>
<evidence type="ECO:0000256" key="9">
    <source>
        <dbReference type="RuleBase" id="RU003923"/>
    </source>
</evidence>
<keyword evidence="8 11" id="KW-0472">Membrane</keyword>
<keyword evidence="14" id="KW-1185">Reference proteome</keyword>
<organism evidence="13 14">
    <name type="scientific">Cupriavidus plantarum</name>
    <dbReference type="NCBI Taxonomy" id="942865"/>
    <lineage>
        <taxon>Bacteria</taxon>
        <taxon>Pseudomonadati</taxon>
        <taxon>Pseudomonadota</taxon>
        <taxon>Betaproteobacteria</taxon>
        <taxon>Burkholderiales</taxon>
        <taxon>Burkholderiaceae</taxon>
        <taxon>Cupriavidus</taxon>
    </lineage>
</organism>
<dbReference type="InterPro" id="IPR003004">
    <property type="entry name" value="GspF/PilC"/>
</dbReference>
<feature type="domain" description="Type II secretion system protein GspF" evidence="12">
    <location>
        <begin position="297"/>
        <end position="419"/>
    </location>
</feature>
<feature type="transmembrane region" description="Helical" evidence="11">
    <location>
        <begin position="246"/>
        <end position="264"/>
    </location>
</feature>
<evidence type="ECO:0000256" key="4">
    <source>
        <dbReference type="ARBA" id="ARBA00022475"/>
    </source>
</evidence>
<dbReference type="Proteomes" id="UP000245754">
    <property type="component" value="Unassembled WGS sequence"/>
</dbReference>
<reference evidence="13 14" key="1">
    <citation type="submission" date="2018-05" db="EMBL/GenBank/DDBJ databases">
        <title>Genomic Encyclopedia of Type Strains, Phase IV (KMG-V): Genome sequencing to study the core and pangenomes of soil and plant-associated prokaryotes.</title>
        <authorList>
            <person name="Whitman W."/>
        </authorList>
    </citation>
    <scope>NUCLEOTIDE SEQUENCE [LARGE SCALE GENOMIC DNA]</scope>
    <source>
        <strain evidence="13 14">SLV-132</strain>
    </source>
</reference>
<dbReference type="Gene3D" id="1.20.81.30">
    <property type="entry name" value="Type II secretion system (T2SS), domain F"/>
    <property type="match status" value="2"/>
</dbReference>
<dbReference type="GeneID" id="98341682"/>
<evidence type="ECO:0000256" key="8">
    <source>
        <dbReference type="ARBA" id="ARBA00023136"/>
    </source>
</evidence>
<comment type="subcellular location">
    <subcellularLocation>
        <location evidence="1 9">Cell inner membrane</location>
        <topology evidence="1 9">Multi-pass membrane protein</topology>
    </subcellularLocation>
</comment>
<dbReference type="PRINTS" id="PR00812">
    <property type="entry name" value="BCTERIALGSPF"/>
</dbReference>
<sequence>MATRAPAAGARTAASSRATGTTGSTKGRKAPTQYIFEWEGKDRKGKTFTGEQRAESAAEVTATLRKQGLTVVKLKKRKAARGRKITEKDIAYFTRQLSTMLKAGIPLLQSIDIIARGHANPNFTQLLSDIRFDIEAGSSMAMAFRRHPKYFDTLYCNLIDAGEQGGILDALLERLSLYMEKSIALKSQIKSAMIYPIAVLTVAFAVTVILMLFVIPAFKGVFSSFGAALPAPTLVVIGISDFFVSNWYFIVFAPMVAIVGYFRARSKSEKVQRFHDRALLKLPIFGSLFRKAVIARWTRTLATMFAAGTPLVESMESVAGAAGNWLYYDATREIEQAVRIGTSLTNAMQATHVFDNMVLQMTQIGEESGALDNMLLKVAEFYEREVDDAVAAISSLIEPLIIVILGVLIGGMVVAMYLPIFKLGQVV</sequence>
<gene>
    <name evidence="13" type="ORF">C7419_10150</name>
</gene>
<comment type="similarity">
    <text evidence="2 9">Belongs to the GSP F family.</text>
</comment>
<dbReference type="AlphaFoldDB" id="A0A316ETV9"/>
<keyword evidence="5" id="KW-0997">Cell inner membrane</keyword>
<evidence type="ECO:0000256" key="1">
    <source>
        <dbReference type="ARBA" id="ARBA00004429"/>
    </source>
</evidence>
<protein>
    <submittedName>
        <fullName evidence="13">Type IV pilus assembly protein PilC</fullName>
    </submittedName>
</protein>
<feature type="transmembrane region" description="Helical" evidence="11">
    <location>
        <begin position="193"/>
        <end position="214"/>
    </location>
</feature>
<keyword evidence="3 9" id="KW-0813">Transport</keyword>
<dbReference type="GO" id="GO:0005886">
    <property type="term" value="C:plasma membrane"/>
    <property type="evidence" value="ECO:0007669"/>
    <property type="project" value="UniProtKB-SubCell"/>
</dbReference>
<feature type="transmembrane region" description="Helical" evidence="11">
    <location>
        <begin position="400"/>
        <end position="420"/>
    </location>
</feature>
<feature type="transmembrane region" description="Helical" evidence="11">
    <location>
        <begin position="221"/>
        <end position="240"/>
    </location>
</feature>
<dbReference type="InterPro" id="IPR042094">
    <property type="entry name" value="T2SS_GspF_sf"/>
</dbReference>
<dbReference type="Pfam" id="PF00482">
    <property type="entry name" value="T2SSF"/>
    <property type="match status" value="2"/>
</dbReference>
<dbReference type="RefSeq" id="WP_109580054.1">
    <property type="nucleotide sequence ID" value="NZ_CAJPUX010000003.1"/>
</dbReference>
<evidence type="ECO:0000313" key="14">
    <source>
        <dbReference type="Proteomes" id="UP000245754"/>
    </source>
</evidence>
<name>A0A316ETV9_9BURK</name>
<keyword evidence="6 9" id="KW-0812">Transmembrane</keyword>
<feature type="domain" description="Type II secretion system protein GspF" evidence="12">
    <location>
        <begin position="93"/>
        <end position="216"/>
    </location>
</feature>
<dbReference type="OrthoDB" id="9805682at2"/>
<evidence type="ECO:0000259" key="12">
    <source>
        <dbReference type="Pfam" id="PF00482"/>
    </source>
</evidence>
<evidence type="ECO:0000256" key="2">
    <source>
        <dbReference type="ARBA" id="ARBA00005745"/>
    </source>
</evidence>